<name>A0ABP0QRK4_9DINO</name>
<keyword evidence="3" id="KW-1185">Reference proteome</keyword>
<accession>A0ABP0QRK4</accession>
<proteinExistence type="predicted"/>
<comment type="caution">
    <text evidence="2">The sequence shown here is derived from an EMBL/GenBank/DDBJ whole genome shotgun (WGS) entry which is preliminary data.</text>
</comment>
<dbReference type="InterPro" id="IPR001466">
    <property type="entry name" value="Beta-lactam-related"/>
</dbReference>
<dbReference type="SUPFAM" id="SSF56601">
    <property type="entry name" value="beta-lactamase/transpeptidase-like"/>
    <property type="match status" value="1"/>
</dbReference>
<dbReference type="Pfam" id="PF00144">
    <property type="entry name" value="Beta-lactamase"/>
    <property type="match status" value="1"/>
</dbReference>
<protein>
    <submittedName>
        <fullName evidence="2">Uncharacterized protein Rv1367c</fullName>
    </submittedName>
</protein>
<dbReference type="PANTHER" id="PTHR43283">
    <property type="entry name" value="BETA-LACTAMASE-RELATED"/>
    <property type="match status" value="1"/>
</dbReference>
<dbReference type="InterPro" id="IPR050789">
    <property type="entry name" value="Diverse_Enzym_Activities"/>
</dbReference>
<dbReference type="Gene3D" id="3.40.710.10">
    <property type="entry name" value="DD-peptidase/beta-lactamase superfamily"/>
    <property type="match status" value="1"/>
</dbReference>
<evidence type="ECO:0000259" key="1">
    <source>
        <dbReference type="Pfam" id="PF00144"/>
    </source>
</evidence>
<sequence length="492" mass="54045">MVHKVGVATVLGGACVLAGLFHWSNLALTPRLQVKRCSTKSPREVEGLSLAKLEGLAQDLERRYIQTGKLKGGVLAVVRAGKVVGIWEFGEYNSETVFKFFSISKVFTAIAGLQLCEEKGVSLETPISSLVPEWPADLHDESGSAMAPLLLKHCLTHTGGFSKALPTVHPLSSFRLTELQRLHKQICGAGKNPETLREAVKLEGRHPQIFGPGDHFNYCGVGSQLVARAVEEAFGMSISEYMEKHIFSPASMDSMGFVLDKSLSKQCVSTDYHPWILPAVADGLPGSRWRRLRLRVMGMLGLLCGRKVVDHLKPAGSGVILPLKIWDRSLKFFHPDAGIVGTGADFVEWLKIMTNNGKGNDARQIFSQFVLDALATPTTPELQPPFALDAPTTRGRLFPVRGDRLPRNKAHRPFNSFPGQKFSLGGCVIVEPDKAGLPTRAKGAWHWMGFASTYFFVNPREELAACFLTQLVSHRTYPILDELVQGVHESLT</sequence>
<evidence type="ECO:0000313" key="3">
    <source>
        <dbReference type="Proteomes" id="UP001642464"/>
    </source>
</evidence>
<organism evidence="2 3">
    <name type="scientific">Durusdinium trenchii</name>
    <dbReference type="NCBI Taxonomy" id="1381693"/>
    <lineage>
        <taxon>Eukaryota</taxon>
        <taxon>Sar</taxon>
        <taxon>Alveolata</taxon>
        <taxon>Dinophyceae</taxon>
        <taxon>Suessiales</taxon>
        <taxon>Symbiodiniaceae</taxon>
        <taxon>Durusdinium</taxon>
    </lineage>
</organism>
<gene>
    <name evidence="2" type="ORF">SCF082_LOCUS42868</name>
</gene>
<dbReference type="InterPro" id="IPR012338">
    <property type="entry name" value="Beta-lactam/transpept-like"/>
</dbReference>
<feature type="domain" description="Beta-lactamase-related" evidence="1">
    <location>
        <begin position="58"/>
        <end position="472"/>
    </location>
</feature>
<dbReference type="PANTHER" id="PTHR43283:SF3">
    <property type="entry name" value="BETA-LACTAMASE FAMILY PROTEIN (AFU_ORTHOLOGUE AFUA_5G07500)"/>
    <property type="match status" value="1"/>
</dbReference>
<dbReference type="Proteomes" id="UP001642464">
    <property type="component" value="Unassembled WGS sequence"/>
</dbReference>
<dbReference type="EMBL" id="CAXAMM010040073">
    <property type="protein sequence ID" value="CAK9090918.1"/>
    <property type="molecule type" value="Genomic_DNA"/>
</dbReference>
<evidence type="ECO:0000313" key="2">
    <source>
        <dbReference type="EMBL" id="CAK9090918.1"/>
    </source>
</evidence>
<reference evidence="2 3" key="1">
    <citation type="submission" date="2024-02" db="EMBL/GenBank/DDBJ databases">
        <authorList>
            <person name="Chen Y."/>
            <person name="Shah S."/>
            <person name="Dougan E. K."/>
            <person name="Thang M."/>
            <person name="Chan C."/>
        </authorList>
    </citation>
    <scope>NUCLEOTIDE SEQUENCE [LARGE SCALE GENOMIC DNA]</scope>
</reference>
<dbReference type="PROSITE" id="PS51257">
    <property type="entry name" value="PROKAR_LIPOPROTEIN"/>
    <property type="match status" value="1"/>
</dbReference>